<keyword evidence="5 7" id="KW-1133">Transmembrane helix</keyword>
<evidence type="ECO:0000256" key="7">
    <source>
        <dbReference type="SAM" id="Phobius"/>
    </source>
</evidence>
<keyword evidence="4 7" id="KW-0812">Transmembrane</keyword>
<protein>
    <submittedName>
        <fullName evidence="9">Peptidoglycan/LPS O-acetylase OafA/YrhL</fullName>
    </submittedName>
</protein>
<keyword evidence="6 7" id="KW-0472">Membrane</keyword>
<evidence type="ECO:0000259" key="8">
    <source>
        <dbReference type="Pfam" id="PF01757"/>
    </source>
</evidence>
<feature type="transmembrane region" description="Helical" evidence="7">
    <location>
        <begin position="184"/>
        <end position="203"/>
    </location>
</feature>
<evidence type="ECO:0000256" key="3">
    <source>
        <dbReference type="ARBA" id="ARBA00022475"/>
    </source>
</evidence>
<feature type="transmembrane region" description="Helical" evidence="7">
    <location>
        <begin position="215"/>
        <end position="232"/>
    </location>
</feature>
<dbReference type="PANTHER" id="PTHR40074">
    <property type="entry name" value="O-ACETYLTRANSFERASE WECH"/>
    <property type="match status" value="1"/>
</dbReference>
<name>A0ABY3NEJ5_ELIMR</name>
<comment type="subcellular location">
    <subcellularLocation>
        <location evidence="1">Cell membrane</location>
        <topology evidence="1">Multi-pass membrane protein</topology>
    </subcellularLocation>
</comment>
<evidence type="ECO:0000313" key="10">
    <source>
        <dbReference type="Proteomes" id="UP000324513"/>
    </source>
</evidence>
<dbReference type="InterPro" id="IPR002656">
    <property type="entry name" value="Acyl_transf_3_dom"/>
</dbReference>
<comment type="similarity">
    <text evidence="2">Belongs to the acyltransferase 3 family.</text>
</comment>
<reference evidence="9 10" key="1">
    <citation type="submission" date="2019-07" db="EMBL/GenBank/DDBJ databases">
        <title>Genomic Encyclopedia of Archaeal and Bacterial Type Strains, Phase II (KMG-II): from individual species to whole genera.</title>
        <authorList>
            <person name="Goeker M."/>
        </authorList>
    </citation>
    <scope>NUCLEOTIDE SEQUENCE [LARGE SCALE GENOMIC DNA]</scope>
    <source>
        <strain evidence="9 10">DSM 14571</strain>
    </source>
</reference>
<feature type="transmembrane region" description="Helical" evidence="7">
    <location>
        <begin position="36"/>
        <end position="55"/>
    </location>
</feature>
<dbReference type="PANTHER" id="PTHR40074:SF2">
    <property type="entry name" value="O-ACETYLTRANSFERASE WECH"/>
    <property type="match status" value="1"/>
</dbReference>
<evidence type="ECO:0000256" key="1">
    <source>
        <dbReference type="ARBA" id="ARBA00004651"/>
    </source>
</evidence>
<feature type="transmembrane region" description="Helical" evidence="7">
    <location>
        <begin position="97"/>
        <end position="121"/>
    </location>
</feature>
<feature type="transmembrane region" description="Helical" evidence="7">
    <location>
        <begin position="7"/>
        <end position="24"/>
    </location>
</feature>
<proteinExistence type="inferred from homology"/>
<feature type="transmembrane region" description="Helical" evidence="7">
    <location>
        <begin position="152"/>
        <end position="172"/>
    </location>
</feature>
<feature type="transmembrane region" description="Helical" evidence="7">
    <location>
        <begin position="269"/>
        <end position="288"/>
    </location>
</feature>
<organism evidence="9 10">
    <name type="scientific">Elizabethkingia miricola</name>
    <name type="common">Chryseobacterium miricola</name>
    <dbReference type="NCBI Taxonomy" id="172045"/>
    <lineage>
        <taxon>Bacteria</taxon>
        <taxon>Pseudomonadati</taxon>
        <taxon>Bacteroidota</taxon>
        <taxon>Flavobacteriia</taxon>
        <taxon>Flavobacteriales</taxon>
        <taxon>Weeksellaceae</taxon>
        <taxon>Elizabethkingia</taxon>
    </lineage>
</organism>
<feature type="transmembrane region" description="Helical" evidence="7">
    <location>
        <begin position="128"/>
        <end position="146"/>
    </location>
</feature>
<gene>
    <name evidence="9" type="ORF">LX74_02741</name>
</gene>
<accession>A0ABY3NEJ5</accession>
<evidence type="ECO:0000256" key="2">
    <source>
        <dbReference type="ARBA" id="ARBA00007400"/>
    </source>
</evidence>
<dbReference type="Proteomes" id="UP000324513">
    <property type="component" value="Unassembled WGS sequence"/>
</dbReference>
<evidence type="ECO:0000256" key="5">
    <source>
        <dbReference type="ARBA" id="ARBA00022989"/>
    </source>
</evidence>
<evidence type="ECO:0000256" key="6">
    <source>
        <dbReference type="ARBA" id="ARBA00023136"/>
    </source>
</evidence>
<dbReference type="Pfam" id="PF01757">
    <property type="entry name" value="Acyl_transf_3"/>
    <property type="match status" value="1"/>
</dbReference>
<dbReference type="RefSeq" id="WP_065081872.1">
    <property type="nucleotide sequence ID" value="NZ_FLSS01000006.1"/>
</dbReference>
<keyword evidence="10" id="KW-1185">Reference proteome</keyword>
<feature type="domain" description="Acyltransferase 3" evidence="8">
    <location>
        <begin position="4"/>
        <end position="287"/>
    </location>
</feature>
<feature type="transmembrane region" description="Helical" evidence="7">
    <location>
        <begin position="239"/>
        <end position="257"/>
    </location>
</feature>
<keyword evidence="3" id="KW-1003">Cell membrane</keyword>
<feature type="transmembrane region" description="Helical" evidence="7">
    <location>
        <begin position="67"/>
        <end position="85"/>
    </location>
</feature>
<sequence>MKNNNLEISKFFAIVSVVIAHYISDDFSMWSRLLQRVGTFGVPCFFFLSGYFYNIEKYGFLIFFKNKIKGILVPWVFTGTIVYLVTKKHFDIAEWIMWIAGIGTYLYYLSVLIFLFLLFSISLLRNKYILIVLILLNIVSLAITYLNHYNIYSYLNIFNWIGFFSLGMLAKGHLYNVITALKKYTYIIILLSIGIITYITLTIESNYAGYFSKYAFGLEILGGGVLLLISSYKVFNNKMILMVSKYSFSIYLIHFLFFPIKRIVPHNLLFEICTPILLTFLISILLYLGELVFSKIKYGGNLYNTLLGIR</sequence>
<evidence type="ECO:0000313" key="9">
    <source>
        <dbReference type="EMBL" id="TYO89749.1"/>
    </source>
</evidence>
<dbReference type="EMBL" id="VNHK01000009">
    <property type="protein sequence ID" value="TYO89749.1"/>
    <property type="molecule type" value="Genomic_DNA"/>
</dbReference>
<evidence type="ECO:0000256" key="4">
    <source>
        <dbReference type="ARBA" id="ARBA00022692"/>
    </source>
</evidence>
<comment type="caution">
    <text evidence="9">The sequence shown here is derived from an EMBL/GenBank/DDBJ whole genome shotgun (WGS) entry which is preliminary data.</text>
</comment>